<organism evidence="2">
    <name type="scientific">uncultured marine virus</name>
    <dbReference type="NCBI Taxonomy" id="186617"/>
    <lineage>
        <taxon>Viruses</taxon>
        <taxon>environmental samples</taxon>
    </lineage>
</organism>
<protein>
    <submittedName>
        <fullName evidence="2">Uncharacterized protein</fullName>
    </submittedName>
</protein>
<proteinExistence type="predicted"/>
<reference evidence="2" key="1">
    <citation type="journal article" date="2015" name="Front. Microbiol.">
        <title>Combining genomic sequencing methods to explore viral diversity and reveal potential virus-host interactions.</title>
        <authorList>
            <person name="Chow C.E."/>
            <person name="Winget D.M."/>
            <person name="White R.A.III."/>
            <person name="Hallam S.J."/>
            <person name="Suttle C.A."/>
        </authorList>
    </citation>
    <scope>NUCLEOTIDE SEQUENCE</scope>
    <source>
        <strain evidence="2">Oxic1_9</strain>
    </source>
</reference>
<evidence type="ECO:0000256" key="1">
    <source>
        <dbReference type="SAM" id="Coils"/>
    </source>
</evidence>
<reference evidence="2" key="2">
    <citation type="submission" date="2015-03" db="EMBL/GenBank/DDBJ databases">
        <authorList>
            <person name="Chow C.-E.T."/>
            <person name="Winget D.M."/>
            <person name="White R.A.III."/>
            <person name="Hallam S.J."/>
            <person name="Suttle C.A."/>
        </authorList>
    </citation>
    <scope>NUCLEOTIDE SEQUENCE</scope>
    <source>
        <strain evidence="2">Oxic1_9</strain>
    </source>
</reference>
<sequence length="70" mass="8573">MAIDFDALDLVRTKNKAKRHEQKKREQLLKRVDDIKQKLLKPIFNGCNDQFYEMWLNKAHKYYNDTLFKK</sequence>
<name>A0A0F7LAD9_9VIRU</name>
<evidence type="ECO:0000313" key="2">
    <source>
        <dbReference type="EMBL" id="AKH48508.1"/>
    </source>
</evidence>
<accession>A0A0F7LAD9</accession>
<feature type="coiled-coil region" evidence="1">
    <location>
        <begin position="10"/>
        <end position="38"/>
    </location>
</feature>
<dbReference type="EMBL" id="KR029604">
    <property type="protein sequence ID" value="AKH48508.1"/>
    <property type="molecule type" value="Genomic_DNA"/>
</dbReference>
<keyword evidence="1" id="KW-0175">Coiled coil</keyword>